<dbReference type="EMBL" id="CP109207">
    <property type="protein sequence ID" value="WUU51609.1"/>
    <property type="molecule type" value="Genomic_DNA"/>
</dbReference>
<evidence type="ECO:0000256" key="1">
    <source>
        <dbReference type="SAM" id="MobiDB-lite"/>
    </source>
</evidence>
<evidence type="ECO:0000313" key="4">
    <source>
        <dbReference type="EMBL" id="WUU58005.1"/>
    </source>
</evidence>
<dbReference type="RefSeq" id="WP_395757967.1">
    <property type="nucleotide sequence ID" value="NZ_CP109207.1"/>
</dbReference>
<keyword evidence="2" id="KW-1133">Transmembrane helix</keyword>
<dbReference type="EMBL" id="CP109207">
    <property type="protein sequence ID" value="WUU58005.1"/>
    <property type="molecule type" value="Genomic_DNA"/>
</dbReference>
<feature type="transmembrane region" description="Helical" evidence="2">
    <location>
        <begin position="33"/>
        <end position="53"/>
    </location>
</feature>
<feature type="region of interest" description="Disordered" evidence="1">
    <location>
        <begin position="1"/>
        <end position="26"/>
    </location>
</feature>
<gene>
    <name evidence="3" type="ORF">OIE82_00010</name>
    <name evidence="4" type="ORF">OIE82_34600</name>
</gene>
<name>A0ABZ1XX36_9ACTN</name>
<feature type="transmembrane region" description="Helical" evidence="2">
    <location>
        <begin position="65"/>
        <end position="82"/>
    </location>
</feature>
<organism evidence="3">
    <name type="scientific">Streptomyces althioticus</name>
    <dbReference type="NCBI Taxonomy" id="83380"/>
    <lineage>
        <taxon>Bacteria</taxon>
        <taxon>Bacillati</taxon>
        <taxon>Actinomycetota</taxon>
        <taxon>Actinomycetes</taxon>
        <taxon>Kitasatosporales</taxon>
        <taxon>Streptomycetaceae</taxon>
        <taxon>Streptomyces</taxon>
        <taxon>Streptomyces althioticus group</taxon>
    </lineage>
</organism>
<keyword evidence="2" id="KW-0472">Membrane</keyword>
<keyword evidence="2" id="KW-0812">Transmembrane</keyword>
<accession>A0ABZ1XX36</accession>
<sequence>MTVHTNEQPVPAASSATGHTVATSHPQTTTVKVLAVLLAVMTGAAAALAAYIVADHVTKNAAEPIVWAAMTFVAATGLLILLEEKTGLLR</sequence>
<evidence type="ECO:0000313" key="3">
    <source>
        <dbReference type="EMBL" id="WUU51609.1"/>
    </source>
</evidence>
<proteinExistence type="predicted"/>
<protein>
    <submittedName>
        <fullName evidence="3">Uncharacterized protein</fullName>
    </submittedName>
</protein>
<evidence type="ECO:0000256" key="2">
    <source>
        <dbReference type="SAM" id="Phobius"/>
    </source>
</evidence>
<reference evidence="3" key="1">
    <citation type="submission" date="2022-10" db="EMBL/GenBank/DDBJ databases">
        <title>The complete genomes of actinobacterial strains from the NBC collection.</title>
        <authorList>
            <person name="Joergensen T.S."/>
            <person name="Alvarez Arevalo M."/>
            <person name="Sterndorff E.B."/>
            <person name="Faurdal D."/>
            <person name="Vuksanovic O."/>
            <person name="Mourched A.-S."/>
            <person name="Charusanti P."/>
            <person name="Shaw S."/>
            <person name="Blin K."/>
            <person name="Weber T."/>
        </authorList>
    </citation>
    <scope>NUCLEOTIDE SEQUENCE [LARGE SCALE GENOMIC DNA]</scope>
    <source>
        <strain evidence="3">NBC 01686</strain>
    </source>
</reference>